<comment type="similarity">
    <text evidence="2">Belongs to the anthranilate synthase component I family.</text>
</comment>
<sequence>MGLAIYPDIESLKKYQEKAGSDVRLYPVCAYLRDSELTSHAAYLKLAKLNDERRDPSFLLDSVATVDTPSRYVYIGVKPKRVIKTGASEGAECDPLVVLEREMRSYGKSALIHGIPPFSGGAMGYVSYDCVKYFEPKARREQADVMGLPESAFMLFDTVVVFDNVCQQIQIVTNIDLAVSEDMESGYAAAAAVIERYANILQTGEVEVPLQPPIKLNQEFTSNIGKEGYKSHVRVLKQHIRDGDIIQAVPSQRISRPTSLHPFNIYKHLRTLNPSPYMFYIDYVDFQVIGASPERLLSVDKDRKVVTHPIAGTIRRGATPDEDEVLAAELKNSLKDHAEHVMLVDLARNDINRVCDPKSTCVEKFLSVEKFSHVQHLVSKVSGTLRDDKTRFDAMRSVFPAGTVSGAPKVRAMELIAELEGETRGVYAGCIGFWSFDENIMDSCIALRTIVYRDGVAYLQAGGGIVFDSDETDEYTETMNKMLANHSTILQAERFWSEKVGSI</sequence>
<reference evidence="11" key="1">
    <citation type="journal article" date="2012" name="G3 (Bethesda)">
        <title>Pichia sorbitophila, an interspecies yeast hybrid reveals early steps of genome resolution following polyploidization.</title>
        <authorList>
            <person name="Leh Louis V."/>
            <person name="Despons L."/>
            <person name="Friedrich A."/>
            <person name="Martin T."/>
            <person name="Durrens P."/>
            <person name="Casaregola S."/>
            <person name="Neuveglise C."/>
            <person name="Fairhead C."/>
            <person name="Marck C."/>
            <person name="Cruz J.A."/>
            <person name="Straub M.L."/>
            <person name="Kugler V."/>
            <person name="Sacerdot C."/>
            <person name="Uzunov Z."/>
            <person name="Thierry A."/>
            <person name="Weiss S."/>
            <person name="Bleykasten C."/>
            <person name="De Montigny J."/>
            <person name="Jacques N."/>
            <person name="Jung P."/>
            <person name="Lemaire M."/>
            <person name="Mallet S."/>
            <person name="Morel G."/>
            <person name="Richard G.F."/>
            <person name="Sarkar A."/>
            <person name="Savel G."/>
            <person name="Schacherer J."/>
            <person name="Seret M.L."/>
            <person name="Talla E."/>
            <person name="Samson G."/>
            <person name="Jubin C."/>
            <person name="Poulain J."/>
            <person name="Vacherie B."/>
            <person name="Barbe V."/>
            <person name="Pelletier E."/>
            <person name="Sherman D.J."/>
            <person name="Westhof E."/>
            <person name="Weissenbach J."/>
            <person name="Baret P.V."/>
            <person name="Wincker P."/>
            <person name="Gaillardin C."/>
            <person name="Dujon B."/>
            <person name="Souciet J.L."/>
        </authorList>
    </citation>
    <scope>NUCLEOTIDE SEQUENCE [LARGE SCALE GENOMIC DNA]</scope>
    <source>
        <strain evidence="11">CBS 270.75 / DBVPG 7215 / KCTC 17166 / NRRL Y-17582</strain>
    </source>
</reference>
<dbReference type="PRINTS" id="PR00095">
    <property type="entry name" value="ANTSNTHASEI"/>
</dbReference>
<dbReference type="RefSeq" id="XP_003646537.1">
    <property type="nucleotide sequence ID" value="XM_003646489.1"/>
</dbReference>
<dbReference type="GeneID" id="11471658"/>
<dbReference type="PANTHER" id="PTHR11236">
    <property type="entry name" value="AMINOBENZOATE/ANTHRANILATE SYNTHASE"/>
    <property type="match status" value="1"/>
</dbReference>
<dbReference type="EMBL" id="CP002500">
    <property type="protein sequence ID" value="AET39720.1"/>
    <property type="molecule type" value="Genomic_DNA"/>
</dbReference>
<dbReference type="Proteomes" id="UP000006790">
    <property type="component" value="Chromosome 4"/>
</dbReference>
<keyword evidence="4" id="KW-0028">Amino-acid biosynthesis</keyword>
<dbReference type="InterPro" id="IPR019999">
    <property type="entry name" value="Anth_synth_I-like"/>
</dbReference>
<evidence type="ECO:0000256" key="1">
    <source>
        <dbReference type="ARBA" id="ARBA00004873"/>
    </source>
</evidence>
<dbReference type="GO" id="GO:0000162">
    <property type="term" value="P:L-tryptophan biosynthetic process"/>
    <property type="evidence" value="ECO:0007669"/>
    <property type="project" value="UniProtKB-UniPathway"/>
</dbReference>
<evidence type="ECO:0000313" key="11">
    <source>
        <dbReference type="Proteomes" id="UP000006790"/>
    </source>
</evidence>
<dbReference type="InterPro" id="IPR005801">
    <property type="entry name" value="ADC_synthase"/>
</dbReference>
<dbReference type="GO" id="GO:0004049">
    <property type="term" value="F:anthranilate synthase activity"/>
    <property type="evidence" value="ECO:0007669"/>
    <property type="project" value="UniProtKB-EC"/>
</dbReference>
<keyword evidence="5" id="KW-0822">Tryptophan biosynthesis</keyword>
<dbReference type="KEGG" id="erc:Ecym_4700"/>
<dbReference type="AlphaFoldDB" id="G8JSJ8"/>
<dbReference type="Pfam" id="PF04715">
    <property type="entry name" value="Anth_synt_I_N"/>
    <property type="match status" value="1"/>
</dbReference>
<evidence type="ECO:0000256" key="7">
    <source>
        <dbReference type="ARBA" id="ARBA00023239"/>
    </source>
</evidence>
<dbReference type="SUPFAM" id="SSF56322">
    <property type="entry name" value="ADC synthase"/>
    <property type="match status" value="1"/>
</dbReference>
<dbReference type="Gene3D" id="3.60.120.10">
    <property type="entry name" value="Anthranilate synthase"/>
    <property type="match status" value="1"/>
</dbReference>
<evidence type="ECO:0000256" key="4">
    <source>
        <dbReference type="ARBA" id="ARBA00022605"/>
    </source>
</evidence>
<dbReference type="InParanoid" id="G8JSJ8"/>
<dbReference type="Pfam" id="PF00425">
    <property type="entry name" value="Chorismate_bind"/>
    <property type="match status" value="1"/>
</dbReference>
<proteinExistence type="inferred from homology"/>
<dbReference type="GO" id="GO:0005950">
    <property type="term" value="C:anthranilate synthase complex"/>
    <property type="evidence" value="ECO:0007669"/>
    <property type="project" value="EnsemblFungi"/>
</dbReference>
<name>G8JSJ8_ERECY</name>
<evidence type="ECO:0000313" key="10">
    <source>
        <dbReference type="EMBL" id="AET39720.1"/>
    </source>
</evidence>
<organism evidence="10 11">
    <name type="scientific">Eremothecium cymbalariae (strain CBS 270.75 / DBVPG 7215 / KCTC 17166 / NRRL Y-17582)</name>
    <name type="common">Yeast</name>
    <dbReference type="NCBI Taxonomy" id="931890"/>
    <lineage>
        <taxon>Eukaryota</taxon>
        <taxon>Fungi</taxon>
        <taxon>Dikarya</taxon>
        <taxon>Ascomycota</taxon>
        <taxon>Saccharomycotina</taxon>
        <taxon>Saccharomycetes</taxon>
        <taxon>Saccharomycetales</taxon>
        <taxon>Saccharomycetaceae</taxon>
        <taxon>Eremothecium</taxon>
    </lineage>
</organism>
<dbReference type="eggNOG" id="KOG1223">
    <property type="taxonomic scope" value="Eukaryota"/>
</dbReference>
<keyword evidence="7" id="KW-0456">Lyase</keyword>
<dbReference type="STRING" id="931890.G8JSJ8"/>
<dbReference type="InterPro" id="IPR005256">
    <property type="entry name" value="Anth_synth_I_PabB"/>
</dbReference>
<dbReference type="EC" id="4.1.3.27" evidence="3"/>
<evidence type="ECO:0000256" key="6">
    <source>
        <dbReference type="ARBA" id="ARBA00023141"/>
    </source>
</evidence>
<evidence type="ECO:0000259" key="9">
    <source>
        <dbReference type="Pfam" id="PF04715"/>
    </source>
</evidence>
<dbReference type="PANTHER" id="PTHR11236:SF9">
    <property type="entry name" value="ANTHRANILATE SYNTHASE COMPONENT 1"/>
    <property type="match status" value="1"/>
</dbReference>
<accession>G8JSJ8</accession>
<comment type="pathway">
    <text evidence="1">Amino-acid biosynthesis; L-tryptophan biosynthesis; L-tryptophan from chorismate: step 1/5.</text>
</comment>
<gene>
    <name evidence="10" type="ordered locus">Ecym_4700</name>
</gene>
<evidence type="ECO:0000256" key="2">
    <source>
        <dbReference type="ARBA" id="ARBA00009562"/>
    </source>
</evidence>
<dbReference type="InterPro" id="IPR015890">
    <property type="entry name" value="Chorismate_C"/>
</dbReference>
<dbReference type="OMA" id="GCVGYLD"/>
<dbReference type="NCBIfam" id="TIGR00564">
    <property type="entry name" value="trpE_most"/>
    <property type="match status" value="1"/>
</dbReference>
<dbReference type="FunCoup" id="G8JSJ8">
    <property type="interactions" value="202"/>
</dbReference>
<dbReference type="OrthoDB" id="1865897at2759"/>
<dbReference type="InterPro" id="IPR006805">
    <property type="entry name" value="Anth_synth_I_N"/>
</dbReference>
<dbReference type="UniPathway" id="UPA00035">
    <property type="reaction ID" value="UER00040"/>
</dbReference>
<evidence type="ECO:0000256" key="3">
    <source>
        <dbReference type="ARBA" id="ARBA00012266"/>
    </source>
</evidence>
<feature type="domain" description="Chorismate-utilising enzyme C-terminal" evidence="8">
    <location>
        <begin position="226"/>
        <end position="481"/>
    </location>
</feature>
<feature type="domain" description="Anthranilate synthase component I N-terminal" evidence="9">
    <location>
        <begin position="40"/>
        <end position="170"/>
    </location>
</feature>
<keyword evidence="6" id="KW-0057">Aromatic amino acid biosynthesis</keyword>
<evidence type="ECO:0000256" key="5">
    <source>
        <dbReference type="ARBA" id="ARBA00022822"/>
    </source>
</evidence>
<dbReference type="HOGENOM" id="CLU_006493_9_3_1"/>
<protein>
    <recommendedName>
        <fullName evidence="3">anthranilate synthase</fullName>
        <ecNumber evidence="3">4.1.3.27</ecNumber>
    </recommendedName>
</protein>
<evidence type="ECO:0000259" key="8">
    <source>
        <dbReference type="Pfam" id="PF00425"/>
    </source>
</evidence>
<dbReference type="GO" id="GO:0006541">
    <property type="term" value="P:glutamine metabolic process"/>
    <property type="evidence" value="ECO:0007669"/>
    <property type="project" value="EnsemblFungi"/>
</dbReference>
<keyword evidence="11" id="KW-1185">Reference proteome</keyword>